<organism evidence="2 3">
    <name type="scientific">Paracidovorax cattleyae</name>
    <dbReference type="NCBI Taxonomy" id="80868"/>
    <lineage>
        <taxon>Bacteria</taxon>
        <taxon>Pseudomonadati</taxon>
        <taxon>Pseudomonadota</taxon>
        <taxon>Betaproteobacteria</taxon>
        <taxon>Burkholderiales</taxon>
        <taxon>Comamonadaceae</taxon>
        <taxon>Paracidovorax</taxon>
    </lineage>
</organism>
<dbReference type="EMBL" id="FNJL01000021">
    <property type="protein sequence ID" value="SDP68155.1"/>
    <property type="molecule type" value="Genomic_DNA"/>
</dbReference>
<accession>A0A1H0UPY5</accession>
<keyword evidence="3" id="KW-1185">Reference proteome</keyword>
<evidence type="ECO:0000313" key="2">
    <source>
        <dbReference type="EMBL" id="SDP68155.1"/>
    </source>
</evidence>
<feature type="compositionally biased region" description="Polar residues" evidence="1">
    <location>
        <begin position="56"/>
        <end position="65"/>
    </location>
</feature>
<gene>
    <name evidence="2" type="ORF">SAMN04489708_12123</name>
</gene>
<dbReference type="Proteomes" id="UP000199317">
    <property type="component" value="Unassembled WGS sequence"/>
</dbReference>
<protein>
    <submittedName>
        <fullName evidence="2">Uncharacterized protein</fullName>
    </submittedName>
</protein>
<name>A0A1H0UPY5_9BURK</name>
<sequence>MTNDVEKQEISPEVKRFYEHVLSAGPLMCTKELEMLHEKAEMLERAHRPHKPASPRDQQGQDVIE</sequence>
<reference evidence="3" key="1">
    <citation type="submission" date="2016-10" db="EMBL/GenBank/DDBJ databases">
        <authorList>
            <person name="Varghese N."/>
            <person name="Submissions S."/>
        </authorList>
    </citation>
    <scope>NUCLEOTIDE SEQUENCE [LARGE SCALE GENOMIC DNA]</scope>
    <source>
        <strain evidence="3">DSM 17101</strain>
    </source>
</reference>
<evidence type="ECO:0000256" key="1">
    <source>
        <dbReference type="SAM" id="MobiDB-lite"/>
    </source>
</evidence>
<dbReference type="RefSeq" id="WP_092836219.1">
    <property type="nucleotide sequence ID" value="NZ_FNJL01000021.1"/>
</dbReference>
<dbReference type="AlphaFoldDB" id="A0A1H0UPY5"/>
<proteinExistence type="predicted"/>
<feature type="region of interest" description="Disordered" evidence="1">
    <location>
        <begin position="43"/>
        <end position="65"/>
    </location>
</feature>
<evidence type="ECO:0000313" key="3">
    <source>
        <dbReference type="Proteomes" id="UP000199317"/>
    </source>
</evidence>